<dbReference type="Proteomes" id="UP001206925">
    <property type="component" value="Unassembled WGS sequence"/>
</dbReference>
<dbReference type="GO" id="GO:0000027">
    <property type="term" value="P:ribosomal large subunit assembly"/>
    <property type="evidence" value="ECO:0007669"/>
    <property type="project" value="TreeGrafter"/>
</dbReference>
<evidence type="ECO:0000256" key="2">
    <source>
        <dbReference type="ARBA" id="ARBA00022840"/>
    </source>
</evidence>
<dbReference type="PANTHER" id="PTHR48103">
    <property type="entry name" value="MIDASIN-RELATED"/>
    <property type="match status" value="1"/>
</dbReference>
<evidence type="ECO:0008006" key="6">
    <source>
        <dbReference type="Google" id="ProtNLM"/>
    </source>
</evidence>
<evidence type="ECO:0000256" key="3">
    <source>
        <dbReference type="SAM" id="Coils"/>
    </source>
</evidence>
<dbReference type="GO" id="GO:0030687">
    <property type="term" value="C:preribosome, large subunit precursor"/>
    <property type="evidence" value="ECO:0007669"/>
    <property type="project" value="TreeGrafter"/>
</dbReference>
<feature type="non-terminal residue" evidence="4">
    <location>
        <position position="1"/>
    </location>
</feature>
<organism evidence="4 5">
    <name type="scientific">Ambrosia artemisiifolia</name>
    <name type="common">Common ragweed</name>
    <dbReference type="NCBI Taxonomy" id="4212"/>
    <lineage>
        <taxon>Eukaryota</taxon>
        <taxon>Viridiplantae</taxon>
        <taxon>Streptophyta</taxon>
        <taxon>Embryophyta</taxon>
        <taxon>Tracheophyta</taxon>
        <taxon>Spermatophyta</taxon>
        <taxon>Magnoliopsida</taxon>
        <taxon>eudicotyledons</taxon>
        <taxon>Gunneridae</taxon>
        <taxon>Pentapetalae</taxon>
        <taxon>asterids</taxon>
        <taxon>campanulids</taxon>
        <taxon>Asterales</taxon>
        <taxon>Asteraceae</taxon>
        <taxon>Asteroideae</taxon>
        <taxon>Heliantheae alliance</taxon>
        <taxon>Heliantheae</taxon>
        <taxon>Ambrosia</taxon>
    </lineage>
</organism>
<proteinExistence type="predicted"/>
<keyword evidence="1" id="KW-0547">Nucleotide-binding</keyword>
<dbReference type="AlphaFoldDB" id="A0AAD5C894"/>
<keyword evidence="2" id="KW-0067">ATP-binding</keyword>
<accession>A0AAD5C894</accession>
<dbReference type="GO" id="GO:0005634">
    <property type="term" value="C:nucleus"/>
    <property type="evidence" value="ECO:0007669"/>
    <property type="project" value="TreeGrafter"/>
</dbReference>
<dbReference type="PANTHER" id="PTHR48103:SF2">
    <property type="entry name" value="MIDASIN"/>
    <property type="match status" value="1"/>
</dbReference>
<feature type="coiled-coil region" evidence="3">
    <location>
        <begin position="354"/>
        <end position="444"/>
    </location>
</feature>
<evidence type="ECO:0000313" key="4">
    <source>
        <dbReference type="EMBL" id="KAI7735786.1"/>
    </source>
</evidence>
<keyword evidence="5" id="KW-1185">Reference proteome</keyword>
<name>A0AAD5C894_AMBAR</name>
<protein>
    <recommendedName>
        <fullName evidence="6">Midasin</fullName>
    </recommendedName>
</protein>
<keyword evidence="3" id="KW-0175">Coiled coil</keyword>
<dbReference type="EMBL" id="JAMZMK010009435">
    <property type="protein sequence ID" value="KAI7735786.1"/>
    <property type="molecule type" value="Genomic_DNA"/>
</dbReference>
<dbReference type="GO" id="GO:0005524">
    <property type="term" value="F:ATP binding"/>
    <property type="evidence" value="ECO:0007669"/>
    <property type="project" value="UniProtKB-KW"/>
</dbReference>
<evidence type="ECO:0000313" key="5">
    <source>
        <dbReference type="Proteomes" id="UP001206925"/>
    </source>
</evidence>
<reference evidence="4" key="1">
    <citation type="submission" date="2022-06" db="EMBL/GenBank/DDBJ databases">
        <title>Uncovering the hologenomic basis of an extraordinary plant invasion.</title>
        <authorList>
            <person name="Bieker V.C."/>
            <person name="Martin M.D."/>
            <person name="Gilbert T."/>
            <person name="Hodgins K."/>
            <person name="Battlay P."/>
            <person name="Petersen B."/>
            <person name="Wilson J."/>
        </authorList>
    </citation>
    <scope>NUCLEOTIDE SEQUENCE</scope>
    <source>
        <strain evidence="4">AA19_3_7</strain>
        <tissue evidence="4">Leaf</tissue>
    </source>
</reference>
<dbReference type="GO" id="GO:0000055">
    <property type="term" value="P:ribosomal large subunit export from nucleus"/>
    <property type="evidence" value="ECO:0007669"/>
    <property type="project" value="TreeGrafter"/>
</dbReference>
<evidence type="ECO:0000256" key="1">
    <source>
        <dbReference type="ARBA" id="ARBA00022741"/>
    </source>
</evidence>
<comment type="caution">
    <text evidence="4">The sequence shown here is derived from an EMBL/GenBank/DDBJ whole genome shotgun (WGS) entry which is preliminary data.</text>
</comment>
<gene>
    <name evidence="4" type="ORF">M8C21_000548</name>
</gene>
<sequence>GVCISAFIMSNVDDDNFDVTKQMEDMYKMLTSKFHYEKDKLERNRSTEQASSFGAISSCCVMTNKELCQPSFLSSWLDTLALNDYTSFGLDMRLLQESFNTVVLDGEELEYGLSCLHELLESTLSSLLNSSSRPPTDFSPHQKILWVLDARSSVNSAHASISCAVTEMWFNWHTSLWKHHLTFKKTNSSQHDDADLAPDMLFQPVATMSLDKILQSPIGIKDLSAHCLKLGVASRNLWLTSPRIAECHHFLLSSAQSLFQQIILAHEKAFEADRSSLTKLFSAQKVNASGIMSLLASSNHSDLKSLITQYIEPLLDELYSQNSTDSLFRLGCAWLRIGGLHYHLLVCCNDVDPAVKKSLKLNQLTESIASLELEIRVRQECVHLAGCFSLSEADKEKTRLLDKLKAERNRLQRRVVFRSDPGKFKKLKSECDEFMNVVKQAEKLLGSNMKRCADQIHGWQKRATGFVDRLSKEYSEYVDIIQPVQIAIYEMKLGFSLVLSSCLRDNFLDRIGQKNIDIVLGAIYSFTRFPRGLARKYVEDGFNAKLSKFDTSFPTYIGEDDMNMVVTLVKESARDNNKDEEGSVMQLEVPIRQNILLRVVHYVSHAHFLHNASFELLHKMFKEFANCWKKKAIDGRTKEERDSQLYRLRPRAFELKDIIEIDVATLESSISNEAFSEWQELADEEVEASVEKNVYDEHVVLEEDWNLLLGDMLNEMLNVYITIFGSVDLLQPGGFIQVSDSDRMRSFLDSYTLGTRAIRGDQLWNYNI</sequence>